<evidence type="ECO:0008006" key="3">
    <source>
        <dbReference type="Google" id="ProtNLM"/>
    </source>
</evidence>
<dbReference type="Proteomes" id="UP000094487">
    <property type="component" value="Unassembled WGS sequence"/>
</dbReference>
<dbReference type="SUPFAM" id="SSF56300">
    <property type="entry name" value="Metallo-dependent phosphatases"/>
    <property type="match status" value="1"/>
</dbReference>
<keyword evidence="2" id="KW-1185">Reference proteome</keyword>
<dbReference type="Gene3D" id="3.60.21.40">
    <property type="entry name" value="GpdQ, catalytic alpha/beta sandwich domain"/>
    <property type="match status" value="1"/>
</dbReference>
<evidence type="ECO:0000313" key="1">
    <source>
        <dbReference type="EMBL" id="ODP37044.1"/>
    </source>
</evidence>
<proteinExistence type="predicted"/>
<accession>A0A1E3LTK6</accession>
<reference evidence="1 2" key="1">
    <citation type="submission" date="2016-08" db="EMBL/GenBank/DDBJ databases">
        <title>Draft genome of the agarase producing Sphingomonas sp. MCT13.</title>
        <authorList>
            <person name="D'Andrea M.M."/>
            <person name="Rossolini G.M."/>
            <person name="Thaller M.C."/>
        </authorList>
    </citation>
    <scope>NUCLEOTIDE SEQUENCE [LARGE SCALE GENOMIC DNA]</scope>
    <source>
        <strain evidence="1 2">MCT13</strain>
    </source>
</reference>
<dbReference type="RefSeq" id="WP_069321188.1">
    <property type="nucleotide sequence ID" value="NZ_MDDS01000039.1"/>
</dbReference>
<dbReference type="InterPro" id="IPR029052">
    <property type="entry name" value="Metallo-depent_PP-like"/>
</dbReference>
<organism evidence="1 2">
    <name type="scientific">Sphingomonas turrisvirgatae</name>
    <dbReference type="NCBI Taxonomy" id="1888892"/>
    <lineage>
        <taxon>Bacteria</taxon>
        <taxon>Pseudomonadati</taxon>
        <taxon>Pseudomonadota</taxon>
        <taxon>Alphaproteobacteria</taxon>
        <taxon>Sphingomonadales</taxon>
        <taxon>Sphingomonadaceae</taxon>
        <taxon>Sphingomonas</taxon>
    </lineage>
</organism>
<dbReference type="InterPro" id="IPR042283">
    <property type="entry name" value="GpdQ_catalytic"/>
</dbReference>
<gene>
    <name evidence="1" type="ORF">BFL28_18975</name>
</gene>
<sequence>MLILHVSDIHFRAPQCLKPETDPDVPIRTRMMQDLEAQVAKLGKVGAILIGGDVAFKAAPEEYET</sequence>
<protein>
    <recommendedName>
        <fullName evidence="3">Calcineurin-like phosphoesterase domain-containing protein</fullName>
    </recommendedName>
</protein>
<dbReference type="OrthoDB" id="651281at2"/>
<dbReference type="AlphaFoldDB" id="A0A1E3LTK6"/>
<evidence type="ECO:0000313" key="2">
    <source>
        <dbReference type="Proteomes" id="UP000094487"/>
    </source>
</evidence>
<comment type="caution">
    <text evidence="1">The sequence shown here is derived from an EMBL/GenBank/DDBJ whole genome shotgun (WGS) entry which is preliminary data.</text>
</comment>
<name>A0A1E3LTK6_9SPHN</name>
<dbReference type="EMBL" id="MDDS01000039">
    <property type="protein sequence ID" value="ODP37044.1"/>
    <property type="molecule type" value="Genomic_DNA"/>
</dbReference>